<proteinExistence type="inferred from homology"/>
<dbReference type="SUPFAM" id="SSF143011">
    <property type="entry name" value="RelE-like"/>
    <property type="match status" value="1"/>
</dbReference>
<dbReference type="InterPro" id="IPR009614">
    <property type="entry name" value="YoeB_toxin"/>
</dbReference>
<dbReference type="GO" id="GO:0045892">
    <property type="term" value="P:negative regulation of DNA-templated transcription"/>
    <property type="evidence" value="ECO:0007669"/>
    <property type="project" value="TreeGrafter"/>
</dbReference>
<keyword evidence="5" id="KW-0378">Hydrolase</keyword>
<evidence type="ECO:0000313" key="7">
    <source>
        <dbReference type="EMBL" id="NEN25162.1"/>
    </source>
</evidence>
<evidence type="ECO:0000256" key="6">
    <source>
        <dbReference type="ARBA" id="ARBA00030388"/>
    </source>
</evidence>
<keyword evidence="8" id="KW-1185">Reference proteome</keyword>
<evidence type="ECO:0000256" key="1">
    <source>
        <dbReference type="ARBA" id="ARBA00008172"/>
    </source>
</evidence>
<sequence length="95" mass="10863">MSEWTHLLEFSKTALKDIERLRKSGDAGGLKKLEKIFNELMLHPTTGIGQPEELKHNLSGLDSRKIGKKHRVVYSIKEDIVTVYILSASSHYRDK</sequence>
<comment type="caution">
    <text evidence="7">The sequence shown here is derived from an EMBL/GenBank/DDBJ whole genome shotgun (WGS) entry which is preliminary data.</text>
</comment>
<dbReference type="InterPro" id="IPR035093">
    <property type="entry name" value="RelE/ParE_toxin_dom_sf"/>
</dbReference>
<organism evidence="7 8">
    <name type="scientific">Cryomorpha ignava</name>
    <dbReference type="NCBI Taxonomy" id="101383"/>
    <lineage>
        <taxon>Bacteria</taxon>
        <taxon>Pseudomonadati</taxon>
        <taxon>Bacteroidota</taxon>
        <taxon>Flavobacteriia</taxon>
        <taxon>Flavobacteriales</taxon>
        <taxon>Cryomorphaceae</taxon>
        <taxon>Cryomorpha</taxon>
    </lineage>
</organism>
<dbReference type="EMBL" id="JAAGVY010000042">
    <property type="protein sequence ID" value="NEN25162.1"/>
    <property type="molecule type" value="Genomic_DNA"/>
</dbReference>
<dbReference type="RefSeq" id="WP_163286620.1">
    <property type="nucleotide sequence ID" value="NZ_JAAGVY010000042.1"/>
</dbReference>
<dbReference type="NCBIfam" id="TIGR02116">
    <property type="entry name" value="toxin_Txe_YoeB"/>
    <property type="match status" value="1"/>
</dbReference>
<protein>
    <recommendedName>
        <fullName evidence="6">Putative mRNA interferase YoeB</fullName>
    </recommendedName>
</protein>
<keyword evidence="4" id="KW-0255">Endonuclease</keyword>
<evidence type="ECO:0000313" key="8">
    <source>
        <dbReference type="Proteomes" id="UP000486602"/>
    </source>
</evidence>
<keyword evidence="3" id="KW-0540">Nuclease</keyword>
<dbReference type="Gene3D" id="3.30.2310.20">
    <property type="entry name" value="RelE-like"/>
    <property type="match status" value="1"/>
</dbReference>
<keyword evidence="2" id="KW-1277">Toxin-antitoxin system</keyword>
<gene>
    <name evidence="7" type="ORF">G3O08_16800</name>
</gene>
<accession>A0A7K3WW62</accession>
<dbReference type="Pfam" id="PF06769">
    <property type="entry name" value="YoeB_toxin"/>
    <property type="match status" value="1"/>
</dbReference>
<dbReference type="PANTHER" id="PTHR38039:SF1">
    <property type="entry name" value="TOXIN YOEB"/>
    <property type="match status" value="1"/>
</dbReference>
<dbReference type="Proteomes" id="UP000486602">
    <property type="component" value="Unassembled WGS sequence"/>
</dbReference>
<dbReference type="GO" id="GO:0006401">
    <property type="term" value="P:RNA catabolic process"/>
    <property type="evidence" value="ECO:0007669"/>
    <property type="project" value="InterPro"/>
</dbReference>
<evidence type="ECO:0000256" key="5">
    <source>
        <dbReference type="ARBA" id="ARBA00022801"/>
    </source>
</evidence>
<evidence type="ECO:0000256" key="3">
    <source>
        <dbReference type="ARBA" id="ARBA00022722"/>
    </source>
</evidence>
<reference evidence="7 8" key="1">
    <citation type="submission" date="2020-02" db="EMBL/GenBank/DDBJ databases">
        <title>Out from the shadows clarifying the taxonomy of the family Cryomorphaceae and related taxa by utilizing the GTDB taxonomic framework.</title>
        <authorList>
            <person name="Bowman J.P."/>
        </authorList>
    </citation>
    <scope>NUCLEOTIDE SEQUENCE [LARGE SCALE GENOMIC DNA]</scope>
    <source>
        <strain evidence="7 8">QSSC 1-22</strain>
    </source>
</reference>
<dbReference type="GO" id="GO:0004519">
    <property type="term" value="F:endonuclease activity"/>
    <property type="evidence" value="ECO:0007669"/>
    <property type="project" value="UniProtKB-KW"/>
</dbReference>
<evidence type="ECO:0000256" key="4">
    <source>
        <dbReference type="ARBA" id="ARBA00022759"/>
    </source>
</evidence>
<name>A0A7K3WW62_9FLAO</name>
<dbReference type="AlphaFoldDB" id="A0A7K3WW62"/>
<dbReference type="GO" id="GO:0016787">
    <property type="term" value="F:hydrolase activity"/>
    <property type="evidence" value="ECO:0007669"/>
    <property type="project" value="UniProtKB-KW"/>
</dbReference>
<dbReference type="PANTHER" id="PTHR38039">
    <property type="entry name" value="TOXIN YOEB"/>
    <property type="match status" value="1"/>
</dbReference>
<evidence type="ECO:0000256" key="2">
    <source>
        <dbReference type="ARBA" id="ARBA00022649"/>
    </source>
</evidence>
<comment type="similarity">
    <text evidence="1">Belongs to the YoeB family.</text>
</comment>